<evidence type="ECO:0000313" key="2">
    <source>
        <dbReference type="Proteomes" id="UP000550895"/>
    </source>
</evidence>
<organism evidence="1 2">
    <name type="scientific">Rhizobium rosettiformans</name>
    <dbReference type="NCBI Taxonomy" id="1368430"/>
    <lineage>
        <taxon>Bacteria</taxon>
        <taxon>Pseudomonadati</taxon>
        <taxon>Pseudomonadota</taxon>
        <taxon>Alphaproteobacteria</taxon>
        <taxon>Hyphomicrobiales</taxon>
        <taxon>Rhizobiaceae</taxon>
        <taxon>Rhizobium/Agrobacterium group</taxon>
        <taxon>Rhizobium</taxon>
    </lineage>
</organism>
<name>A0A7W8MD18_9HYPH</name>
<gene>
    <name evidence="1" type="ORF">HNR26_002032</name>
</gene>
<dbReference type="Proteomes" id="UP000550895">
    <property type="component" value="Unassembled WGS sequence"/>
</dbReference>
<keyword evidence="2" id="KW-1185">Reference proteome</keyword>
<dbReference type="RefSeq" id="WP_167494931.1">
    <property type="nucleotide sequence ID" value="NZ_JACHGA010000004.1"/>
</dbReference>
<dbReference type="EMBL" id="JACHGA010000004">
    <property type="protein sequence ID" value="MBB5275980.1"/>
    <property type="molecule type" value="Genomic_DNA"/>
</dbReference>
<reference evidence="1 2" key="1">
    <citation type="submission" date="2020-08" db="EMBL/GenBank/DDBJ databases">
        <title>Genomic Encyclopedia of Type Strains, Phase IV (KMG-IV): sequencing the most valuable type-strain genomes for metagenomic binning, comparative biology and taxonomic classification.</title>
        <authorList>
            <person name="Goeker M."/>
        </authorList>
    </citation>
    <scope>NUCLEOTIDE SEQUENCE [LARGE SCALE GENOMIC DNA]</scope>
    <source>
        <strain evidence="1 2">DSM 26376</strain>
    </source>
</reference>
<evidence type="ECO:0000313" key="1">
    <source>
        <dbReference type="EMBL" id="MBB5275980.1"/>
    </source>
</evidence>
<comment type="caution">
    <text evidence="1">The sequence shown here is derived from an EMBL/GenBank/DDBJ whole genome shotgun (WGS) entry which is preliminary data.</text>
</comment>
<accession>A0A7W8MD18</accession>
<dbReference type="AlphaFoldDB" id="A0A7W8MD18"/>
<proteinExistence type="predicted"/>
<sequence>MTVWPEGGKITGEAMAMIVNWISRQTSRKAYRFVIPASLEKPHSGSQISVIGD</sequence>
<protein>
    <submittedName>
        <fullName evidence="1">Uncharacterized protein</fullName>
    </submittedName>
</protein>